<accession>A0ACB9EVS1</accession>
<name>A0ACB9EVS1_9ASTR</name>
<sequence length="121" mass="14180">MNYLAISKERLRMRIQPCHLCNLINDLSKAHITVVEQMCFASVRHLKVFNIPTYFGLWLLKNYDHKTNTFNMGTRVVNITRELFRDVMGIPMGSTQVSKMKRMNLDSRILMLNEIPFCEAL</sequence>
<proteinExistence type="predicted"/>
<comment type="caution">
    <text evidence="1">The sequence shown here is derived from an EMBL/GenBank/DDBJ whole genome shotgun (WGS) entry which is preliminary data.</text>
</comment>
<reference evidence="1 2" key="2">
    <citation type="journal article" date="2022" name="Mol. Ecol. Resour.">
        <title>The genomes of chicory, endive, great burdock and yacon provide insights into Asteraceae paleo-polyploidization history and plant inulin production.</title>
        <authorList>
            <person name="Fan W."/>
            <person name="Wang S."/>
            <person name="Wang H."/>
            <person name="Wang A."/>
            <person name="Jiang F."/>
            <person name="Liu H."/>
            <person name="Zhao H."/>
            <person name="Xu D."/>
            <person name="Zhang Y."/>
        </authorList>
    </citation>
    <scope>NUCLEOTIDE SEQUENCE [LARGE SCALE GENOMIC DNA]</scope>
    <source>
        <strain evidence="2">cv. Yunnan</strain>
        <tissue evidence="1">Leaves</tissue>
    </source>
</reference>
<organism evidence="1 2">
    <name type="scientific">Smallanthus sonchifolius</name>
    <dbReference type="NCBI Taxonomy" id="185202"/>
    <lineage>
        <taxon>Eukaryota</taxon>
        <taxon>Viridiplantae</taxon>
        <taxon>Streptophyta</taxon>
        <taxon>Embryophyta</taxon>
        <taxon>Tracheophyta</taxon>
        <taxon>Spermatophyta</taxon>
        <taxon>Magnoliopsida</taxon>
        <taxon>eudicotyledons</taxon>
        <taxon>Gunneridae</taxon>
        <taxon>Pentapetalae</taxon>
        <taxon>asterids</taxon>
        <taxon>campanulids</taxon>
        <taxon>Asterales</taxon>
        <taxon>Asteraceae</taxon>
        <taxon>Asteroideae</taxon>
        <taxon>Heliantheae alliance</taxon>
        <taxon>Millerieae</taxon>
        <taxon>Smallanthus</taxon>
    </lineage>
</organism>
<dbReference type="EMBL" id="CM042034">
    <property type="protein sequence ID" value="KAI3762678.1"/>
    <property type="molecule type" value="Genomic_DNA"/>
</dbReference>
<evidence type="ECO:0000313" key="1">
    <source>
        <dbReference type="EMBL" id="KAI3762678.1"/>
    </source>
</evidence>
<protein>
    <submittedName>
        <fullName evidence="1">Uncharacterized protein</fullName>
    </submittedName>
</protein>
<reference evidence="2" key="1">
    <citation type="journal article" date="2022" name="Mol. Ecol. Resour.">
        <title>The genomes of chicory, endive, great burdock and yacon provide insights into Asteraceae palaeo-polyploidization history and plant inulin production.</title>
        <authorList>
            <person name="Fan W."/>
            <person name="Wang S."/>
            <person name="Wang H."/>
            <person name="Wang A."/>
            <person name="Jiang F."/>
            <person name="Liu H."/>
            <person name="Zhao H."/>
            <person name="Xu D."/>
            <person name="Zhang Y."/>
        </authorList>
    </citation>
    <scope>NUCLEOTIDE SEQUENCE [LARGE SCALE GENOMIC DNA]</scope>
    <source>
        <strain evidence="2">cv. Yunnan</strain>
    </source>
</reference>
<keyword evidence="2" id="KW-1185">Reference proteome</keyword>
<gene>
    <name evidence="1" type="ORF">L1987_53118</name>
</gene>
<dbReference type="Proteomes" id="UP001056120">
    <property type="component" value="Linkage Group LG17"/>
</dbReference>
<evidence type="ECO:0000313" key="2">
    <source>
        <dbReference type="Proteomes" id="UP001056120"/>
    </source>
</evidence>